<name>A0A6J5CQH6_9BURK</name>
<feature type="domain" description="CN hydrolase" evidence="1">
    <location>
        <begin position="57"/>
        <end position="238"/>
    </location>
</feature>
<dbReference type="InterPro" id="IPR003010">
    <property type="entry name" value="C-N_Hydrolase"/>
</dbReference>
<evidence type="ECO:0000313" key="2">
    <source>
        <dbReference type="EMBL" id="CAB3741340.1"/>
    </source>
</evidence>
<dbReference type="InterPro" id="IPR036526">
    <property type="entry name" value="C-N_Hydrolase_sf"/>
</dbReference>
<dbReference type="SUPFAM" id="SSF56317">
    <property type="entry name" value="Carbon-nitrogen hydrolase"/>
    <property type="match status" value="1"/>
</dbReference>
<sequence length="280" mass="30955">MIVATLQVPATVWLSADEDVVIAYVESQITSAEFDILVLPQWASHLRPHQERPDDLLTRQKTLRYWISLSGRKHALVVAGAAEKVRPRSGPDKYFLTTLAAFEGELVARYAKVHLEIDEAVHFNRGSHYRCHVDLPFFTVAVTSGSELRNAQSTAAFDAPFVPIALVSSAVADTSMAQHARLIARQFGLYAVFSNVVGDYRANGKAINFSGQSAIYTRYGDVLGRMDDESGIGFAEIPDIPTRLEGLGNIHFGAKRSTLRAHRWLARNDTLKKDGFADLV</sequence>
<reference evidence="2 3" key="1">
    <citation type="submission" date="2020-04" db="EMBL/GenBank/DDBJ databases">
        <authorList>
            <person name="De Canck E."/>
        </authorList>
    </citation>
    <scope>NUCLEOTIDE SEQUENCE [LARGE SCALE GENOMIC DNA]</scope>
    <source>
        <strain evidence="2 3">LMG 24238</strain>
    </source>
</reference>
<dbReference type="GeneID" id="97045318"/>
<keyword evidence="3" id="KW-1185">Reference proteome</keyword>
<dbReference type="RefSeq" id="WP_175054217.1">
    <property type="nucleotide sequence ID" value="NZ_CADIKC010000014.1"/>
</dbReference>
<evidence type="ECO:0000259" key="1">
    <source>
        <dbReference type="Pfam" id="PF00795"/>
    </source>
</evidence>
<dbReference type="Proteomes" id="UP000494255">
    <property type="component" value="Unassembled WGS sequence"/>
</dbReference>
<proteinExistence type="predicted"/>
<protein>
    <recommendedName>
        <fullName evidence="1">CN hydrolase domain-containing protein</fullName>
    </recommendedName>
</protein>
<organism evidence="2 3">
    <name type="scientific">Paraburkholderia sediminicola</name>
    <dbReference type="NCBI Taxonomy" id="458836"/>
    <lineage>
        <taxon>Bacteria</taxon>
        <taxon>Pseudomonadati</taxon>
        <taxon>Pseudomonadota</taxon>
        <taxon>Betaproteobacteria</taxon>
        <taxon>Burkholderiales</taxon>
        <taxon>Burkholderiaceae</taxon>
        <taxon>Paraburkholderia</taxon>
    </lineage>
</organism>
<gene>
    <name evidence="2" type="ORF">LMG24238_06749</name>
</gene>
<dbReference type="Gene3D" id="3.60.110.10">
    <property type="entry name" value="Carbon-nitrogen hydrolase"/>
    <property type="match status" value="1"/>
</dbReference>
<evidence type="ECO:0000313" key="3">
    <source>
        <dbReference type="Proteomes" id="UP000494255"/>
    </source>
</evidence>
<dbReference type="AlphaFoldDB" id="A0A6J5CQH6"/>
<dbReference type="EMBL" id="CADIKC010000014">
    <property type="protein sequence ID" value="CAB3741340.1"/>
    <property type="molecule type" value="Genomic_DNA"/>
</dbReference>
<accession>A0A6J5CQH6</accession>
<dbReference type="CDD" id="cd07197">
    <property type="entry name" value="nitrilase"/>
    <property type="match status" value="1"/>
</dbReference>
<dbReference type="Pfam" id="PF00795">
    <property type="entry name" value="CN_hydrolase"/>
    <property type="match status" value="1"/>
</dbReference>